<dbReference type="InterPro" id="IPR036505">
    <property type="entry name" value="Amidase/PGRP_sf"/>
</dbReference>
<dbReference type="Ensembl" id="ENSSORT00005058037.1">
    <property type="protein sequence ID" value="ENSSORP00005056737.1"/>
    <property type="gene ID" value="ENSSORG00005025222.1"/>
</dbReference>
<dbReference type="Pfam" id="PF01510">
    <property type="entry name" value="Amidase_2"/>
    <property type="match status" value="1"/>
</dbReference>
<dbReference type="FunFam" id="3.40.80.10:FF:000001">
    <property type="entry name" value="Peptidoglycan recognition protein 1"/>
    <property type="match status" value="1"/>
</dbReference>
<evidence type="ECO:0000256" key="4">
    <source>
        <dbReference type="SAM" id="SignalP"/>
    </source>
</evidence>
<evidence type="ECO:0000256" key="3">
    <source>
        <dbReference type="SAM" id="Coils"/>
    </source>
</evidence>
<dbReference type="AlphaFoldDB" id="A0A673CVP0"/>
<feature type="signal peptide" evidence="4">
    <location>
        <begin position="1"/>
        <end position="20"/>
    </location>
</feature>
<sequence length="470" mass="52658">MSWHWRQTLALLVVIGSVCTEASFSLHMNDFIKVVKQVEDRSPGVKPIKVLKKIRRATGLNDPFIQHYLGDANSAGPPLDAGLSHYFSKAVHHRVTDNGREEGVVLTSDGTTVALGPLLLGIEARFLPKTKDRGKAQYQLTLARDLSLFFGQSSTQSRHLGPDGCWDSVTAPQVFTLSDDASLLTTAQVNGGMDGLILGKNLSAKPGRSLRLSTVLTEYYCHRLENKGLDTAPRIISQRRRDNFREMCSFQLLAREAVNSVELQRELKRLRKMNVKEKKQLSTVVKRGMKEFVHRYIECPPIIPRCMWGAEPYRGTPTNLSLPLSFMYIHHTHMPGQPCLTFQQCSADMRSMQHFHQEDRGWDDIGYSFVAGSDGYIYEGRGWHWRGAHTLGHNSIGYGISFIGDYSTTLPSQHSMGLVRDQLASCAISGGRLVANFTLQGHRQVVNTSCPGDALYNEIRGWEHFGEVEK</sequence>
<accession>A0A673CVP0</accession>
<dbReference type="GO" id="GO:0008270">
    <property type="term" value="F:zinc ion binding"/>
    <property type="evidence" value="ECO:0007669"/>
    <property type="project" value="InterPro"/>
</dbReference>
<dbReference type="InterPro" id="IPR015510">
    <property type="entry name" value="PGRP"/>
</dbReference>
<reference evidence="7" key="2">
    <citation type="submission" date="2025-08" db="UniProtKB">
        <authorList>
            <consortium name="Ensembl"/>
        </authorList>
    </citation>
    <scope>IDENTIFICATION</scope>
</reference>
<keyword evidence="8" id="KW-1185">Reference proteome</keyword>
<feature type="domain" description="Peptidoglycan recognition protein family" evidence="6">
    <location>
        <begin position="300"/>
        <end position="446"/>
    </location>
</feature>
<name>A0A673CVP0_9TELE</name>
<dbReference type="PANTHER" id="PTHR11022:SF66">
    <property type="entry name" value="N-ACETYLMURAMOYL-L-ALANINE AMIDASE"/>
    <property type="match status" value="1"/>
</dbReference>
<dbReference type="FunCoup" id="A0A673CVP0">
    <property type="interactions" value="859"/>
</dbReference>
<organism evidence="7 8">
    <name type="scientific">Sphaeramia orbicularis</name>
    <name type="common">orbiculate cardinalfish</name>
    <dbReference type="NCBI Taxonomy" id="375764"/>
    <lineage>
        <taxon>Eukaryota</taxon>
        <taxon>Metazoa</taxon>
        <taxon>Chordata</taxon>
        <taxon>Craniata</taxon>
        <taxon>Vertebrata</taxon>
        <taxon>Euteleostomi</taxon>
        <taxon>Actinopterygii</taxon>
        <taxon>Neopterygii</taxon>
        <taxon>Teleostei</taxon>
        <taxon>Neoteleostei</taxon>
        <taxon>Acanthomorphata</taxon>
        <taxon>Gobiaria</taxon>
        <taxon>Kurtiformes</taxon>
        <taxon>Apogonoidei</taxon>
        <taxon>Apogonidae</taxon>
        <taxon>Apogoninae</taxon>
        <taxon>Sphaeramia</taxon>
    </lineage>
</organism>
<dbReference type="PANTHER" id="PTHR11022">
    <property type="entry name" value="PEPTIDOGLYCAN RECOGNITION PROTEIN"/>
    <property type="match status" value="1"/>
</dbReference>
<evidence type="ECO:0000259" key="6">
    <source>
        <dbReference type="SMART" id="SM00701"/>
    </source>
</evidence>
<evidence type="ECO:0000313" key="7">
    <source>
        <dbReference type="Ensembl" id="ENSSORP00005056737.1"/>
    </source>
</evidence>
<reference evidence="7" key="1">
    <citation type="submission" date="2019-06" db="EMBL/GenBank/DDBJ databases">
        <authorList>
            <consortium name="Wellcome Sanger Institute Data Sharing"/>
        </authorList>
    </citation>
    <scope>NUCLEOTIDE SEQUENCE [LARGE SCALE GENOMIC DNA]</scope>
</reference>
<evidence type="ECO:0000256" key="1">
    <source>
        <dbReference type="ARBA" id="ARBA00007553"/>
    </source>
</evidence>
<dbReference type="Gene3D" id="3.40.80.10">
    <property type="entry name" value="Peptidoglycan recognition protein-like"/>
    <property type="match status" value="1"/>
</dbReference>
<keyword evidence="2" id="KW-0391">Immunity</keyword>
<dbReference type="GO" id="GO:0008745">
    <property type="term" value="F:N-acetylmuramoyl-L-alanine amidase activity"/>
    <property type="evidence" value="ECO:0007669"/>
    <property type="project" value="InterPro"/>
</dbReference>
<keyword evidence="4" id="KW-0732">Signal</keyword>
<dbReference type="SMART" id="SM00644">
    <property type="entry name" value="Ami_2"/>
    <property type="match status" value="1"/>
</dbReference>
<feature type="coiled-coil region" evidence="3">
    <location>
        <begin position="253"/>
        <end position="280"/>
    </location>
</feature>
<dbReference type="InterPro" id="IPR006619">
    <property type="entry name" value="PGRP_domain_met/bac"/>
</dbReference>
<proteinExistence type="inferred from homology"/>
<dbReference type="GO" id="GO:0009253">
    <property type="term" value="P:peptidoglycan catabolic process"/>
    <property type="evidence" value="ECO:0007669"/>
    <property type="project" value="InterPro"/>
</dbReference>
<dbReference type="InParanoid" id="A0A673CVP0"/>
<evidence type="ECO:0000313" key="8">
    <source>
        <dbReference type="Proteomes" id="UP000472271"/>
    </source>
</evidence>
<gene>
    <name evidence="7" type="primary">pglyrp6</name>
</gene>
<dbReference type="SUPFAM" id="SSF55846">
    <property type="entry name" value="N-acetylmuramoyl-L-alanine amidase-like"/>
    <property type="match status" value="1"/>
</dbReference>
<protein>
    <submittedName>
        <fullName evidence="7">N-acetylmuramoyl-L-alanine amidase-like</fullName>
    </submittedName>
</protein>
<dbReference type="SMART" id="SM00701">
    <property type="entry name" value="PGRP"/>
    <property type="match status" value="1"/>
</dbReference>
<keyword evidence="3" id="KW-0175">Coiled coil</keyword>
<dbReference type="InterPro" id="IPR002502">
    <property type="entry name" value="Amidase_domain"/>
</dbReference>
<dbReference type="Proteomes" id="UP000472271">
    <property type="component" value="Chromosome 8"/>
</dbReference>
<dbReference type="CDD" id="cd06583">
    <property type="entry name" value="PGRP"/>
    <property type="match status" value="1"/>
</dbReference>
<feature type="chain" id="PRO_5025572061" evidence="4">
    <location>
        <begin position="21"/>
        <end position="470"/>
    </location>
</feature>
<dbReference type="GO" id="GO:0002376">
    <property type="term" value="P:immune system process"/>
    <property type="evidence" value="ECO:0007669"/>
    <property type="project" value="UniProtKB-KW"/>
</dbReference>
<evidence type="ECO:0000256" key="2">
    <source>
        <dbReference type="ARBA" id="ARBA00022859"/>
    </source>
</evidence>
<reference evidence="7" key="3">
    <citation type="submission" date="2025-09" db="UniProtKB">
        <authorList>
            <consortium name="Ensembl"/>
        </authorList>
    </citation>
    <scope>IDENTIFICATION</scope>
</reference>
<evidence type="ECO:0000259" key="5">
    <source>
        <dbReference type="SMART" id="SM00644"/>
    </source>
</evidence>
<dbReference type="OrthoDB" id="10001926at2759"/>
<comment type="similarity">
    <text evidence="1">Belongs to the N-acetylmuramoyl-L-alanine amidase 2 family.</text>
</comment>
<feature type="domain" description="N-acetylmuramoyl-L-alanine amidase" evidence="5">
    <location>
        <begin position="313"/>
        <end position="452"/>
    </location>
</feature>